<keyword evidence="6" id="KW-1185">Reference proteome</keyword>
<dbReference type="SUPFAM" id="SSF56801">
    <property type="entry name" value="Acetyl-CoA synthetase-like"/>
    <property type="match status" value="1"/>
</dbReference>
<accession>A0A0C2VLR0</accession>
<dbReference type="Gene3D" id="3.40.50.12780">
    <property type="entry name" value="N-terminal domain of ligase-like"/>
    <property type="match status" value="1"/>
</dbReference>
<dbReference type="InterPro" id="IPR045851">
    <property type="entry name" value="AMP-bd_C_sf"/>
</dbReference>
<dbReference type="PROSITE" id="PS00455">
    <property type="entry name" value="AMP_BINDING"/>
    <property type="match status" value="1"/>
</dbReference>
<evidence type="ECO:0000256" key="1">
    <source>
        <dbReference type="ARBA" id="ARBA00006432"/>
    </source>
</evidence>
<dbReference type="CDD" id="cd17631">
    <property type="entry name" value="FACL_FadD13-like"/>
    <property type="match status" value="1"/>
</dbReference>
<dbReference type="Pfam" id="PF00501">
    <property type="entry name" value="AMP-binding"/>
    <property type="match status" value="1"/>
</dbReference>
<reference evidence="5 6" key="1">
    <citation type="submission" date="2015-01" db="EMBL/GenBank/DDBJ databases">
        <title>Genome sequencing of Jeotgalibacillus soli.</title>
        <authorList>
            <person name="Goh K.M."/>
            <person name="Chan K.-G."/>
            <person name="Yaakop A.S."/>
            <person name="Ee R."/>
            <person name="Gan H.M."/>
            <person name="Chan C.S."/>
        </authorList>
    </citation>
    <scope>NUCLEOTIDE SEQUENCE [LARGE SCALE GENOMIC DNA]</scope>
    <source>
        <strain evidence="5 6">P9</strain>
    </source>
</reference>
<dbReference type="EMBL" id="JXRP01000018">
    <property type="protein sequence ID" value="KIL45401.1"/>
    <property type="molecule type" value="Genomic_DNA"/>
</dbReference>
<dbReference type="InterPro" id="IPR042099">
    <property type="entry name" value="ANL_N_sf"/>
</dbReference>
<evidence type="ECO:0000256" key="2">
    <source>
        <dbReference type="ARBA" id="ARBA00022598"/>
    </source>
</evidence>
<dbReference type="FunFam" id="3.30.300.30:FF:000008">
    <property type="entry name" value="2,3-dihydroxybenzoate-AMP ligase"/>
    <property type="match status" value="1"/>
</dbReference>
<gene>
    <name evidence="5" type="ORF">KP78_29450</name>
</gene>
<evidence type="ECO:0000259" key="3">
    <source>
        <dbReference type="Pfam" id="PF00501"/>
    </source>
</evidence>
<dbReference type="GO" id="GO:0016878">
    <property type="term" value="F:acid-thiol ligase activity"/>
    <property type="evidence" value="ECO:0007669"/>
    <property type="project" value="UniProtKB-ARBA"/>
</dbReference>
<feature type="domain" description="AMP-dependent synthetase/ligase" evidence="3">
    <location>
        <begin position="15"/>
        <end position="376"/>
    </location>
</feature>
<dbReference type="AlphaFoldDB" id="A0A0C2VLR0"/>
<dbReference type="Proteomes" id="UP000031938">
    <property type="component" value="Unassembled WGS sequence"/>
</dbReference>
<dbReference type="STRING" id="889306.KP78_29450"/>
<dbReference type="InterPro" id="IPR050237">
    <property type="entry name" value="ATP-dep_AMP-bd_enzyme"/>
</dbReference>
<dbReference type="PATRIC" id="fig|889306.3.peg.2957"/>
<feature type="domain" description="AMP-binding enzyme C-terminal" evidence="4">
    <location>
        <begin position="426"/>
        <end position="501"/>
    </location>
</feature>
<dbReference type="PANTHER" id="PTHR43767">
    <property type="entry name" value="LONG-CHAIN-FATTY-ACID--COA LIGASE"/>
    <property type="match status" value="1"/>
</dbReference>
<evidence type="ECO:0000259" key="4">
    <source>
        <dbReference type="Pfam" id="PF13193"/>
    </source>
</evidence>
<dbReference type="RefSeq" id="WP_041089730.1">
    <property type="nucleotide sequence ID" value="NZ_JXRP01000018.1"/>
</dbReference>
<comment type="similarity">
    <text evidence="1">Belongs to the ATP-dependent AMP-binding enzyme family.</text>
</comment>
<proteinExistence type="inferred from homology"/>
<dbReference type="PANTHER" id="PTHR43767:SF1">
    <property type="entry name" value="NONRIBOSOMAL PEPTIDE SYNTHASE PES1 (EUROFUNG)-RELATED"/>
    <property type="match status" value="1"/>
</dbReference>
<name>A0A0C2VLR0_9BACL</name>
<dbReference type="NCBIfam" id="NF004837">
    <property type="entry name" value="PRK06187.1"/>
    <property type="match status" value="1"/>
</dbReference>
<dbReference type="InterPro" id="IPR025110">
    <property type="entry name" value="AMP-bd_C"/>
</dbReference>
<dbReference type="OrthoDB" id="9765680at2"/>
<sequence length="517" mass="58147">MNFTGNQNFSSIVTRGASNEPDKVVITYQDKKITYRTLQERVSALSQGLLKLGIKKDDIVAVLLYNCSEYLEILFAVNRIGAIFLPLNFRLAAYECAGILEDSGAKVIISEDSFHLTLNSIRDGVTNLQHFITLSPKPADDWIFYEKMLADNLGADIPDAHVEFEDLHRLMYTSGTTSRPKGVMITYGNLYWKNIGHIWEFDITAQDKTLIAGPLYHVGGLDLTATSTLYRGGSVVILRKFDALEVVKTIEKEKTTGIWLAPAMTNIILQEPKAFEYQLDSIRYIIGGGERMPEPLVIKVQQLFKNAWFCDAYGLTETVSGDTFLPKNKTLEKLGSVGLPCIHLDVKIVDKDGNVRLPNQVGEITFRGPKVTKGYWKNPEATKKAIRNGWFHTGDIGRMDDEGYLYIVDRKKDMIISGGENIASLEVERILFEHPYILEASVIGIPHEKWGEVPKAFVVLKPGYTLSAEEVKQHCMGKLAKFKVPKEVEFINELPRNPSGKVLKRLLRKEEQGGMLR</sequence>
<comment type="caution">
    <text evidence="5">The sequence shown here is derived from an EMBL/GenBank/DDBJ whole genome shotgun (WGS) entry which is preliminary data.</text>
</comment>
<dbReference type="Gene3D" id="3.30.300.30">
    <property type="match status" value="1"/>
</dbReference>
<evidence type="ECO:0000313" key="6">
    <source>
        <dbReference type="Proteomes" id="UP000031938"/>
    </source>
</evidence>
<dbReference type="InterPro" id="IPR020845">
    <property type="entry name" value="AMP-binding_CS"/>
</dbReference>
<protein>
    <submittedName>
        <fullName evidence="5">Acyl-CoA synthetase</fullName>
    </submittedName>
</protein>
<dbReference type="Pfam" id="PF13193">
    <property type="entry name" value="AMP-binding_C"/>
    <property type="match status" value="1"/>
</dbReference>
<keyword evidence="2" id="KW-0436">Ligase</keyword>
<organism evidence="5 6">
    <name type="scientific">Jeotgalibacillus soli</name>
    <dbReference type="NCBI Taxonomy" id="889306"/>
    <lineage>
        <taxon>Bacteria</taxon>
        <taxon>Bacillati</taxon>
        <taxon>Bacillota</taxon>
        <taxon>Bacilli</taxon>
        <taxon>Bacillales</taxon>
        <taxon>Caryophanaceae</taxon>
        <taxon>Jeotgalibacillus</taxon>
    </lineage>
</organism>
<evidence type="ECO:0000313" key="5">
    <source>
        <dbReference type="EMBL" id="KIL45401.1"/>
    </source>
</evidence>
<dbReference type="InterPro" id="IPR000873">
    <property type="entry name" value="AMP-dep_synth/lig_dom"/>
</dbReference>